<reference evidence="2 3" key="1">
    <citation type="journal article" date="2019" name="Environ. Microbiol.">
        <title>At the nexus of three kingdoms: the genome of the mycorrhizal fungus Gigaspora margarita provides insights into plant, endobacterial and fungal interactions.</title>
        <authorList>
            <person name="Venice F."/>
            <person name="Ghignone S."/>
            <person name="Salvioli di Fossalunga A."/>
            <person name="Amselem J."/>
            <person name="Novero M."/>
            <person name="Xianan X."/>
            <person name="Sedzielewska Toro K."/>
            <person name="Morin E."/>
            <person name="Lipzen A."/>
            <person name="Grigoriev I.V."/>
            <person name="Henrissat B."/>
            <person name="Martin F.M."/>
            <person name="Bonfante P."/>
        </authorList>
    </citation>
    <scope>NUCLEOTIDE SEQUENCE [LARGE SCALE GENOMIC DNA]</scope>
    <source>
        <strain evidence="2 3">BEG34</strain>
    </source>
</reference>
<evidence type="ECO:0000313" key="3">
    <source>
        <dbReference type="Proteomes" id="UP000439903"/>
    </source>
</evidence>
<proteinExistence type="predicted"/>
<dbReference type="Gene3D" id="1.10.510.10">
    <property type="entry name" value="Transferase(Phosphotransferase) domain 1"/>
    <property type="match status" value="2"/>
</dbReference>
<dbReference type="InterPro" id="IPR011009">
    <property type="entry name" value="Kinase-like_dom_sf"/>
</dbReference>
<keyword evidence="3" id="KW-1185">Reference proteome</keyword>
<dbReference type="EMBL" id="WTPW01000171">
    <property type="protein sequence ID" value="KAF0539413.1"/>
    <property type="molecule type" value="Genomic_DNA"/>
</dbReference>
<dbReference type="InterPro" id="IPR051681">
    <property type="entry name" value="Ser/Thr_Kinases-Pseudokinases"/>
</dbReference>
<dbReference type="GO" id="GO:0005524">
    <property type="term" value="F:ATP binding"/>
    <property type="evidence" value="ECO:0007669"/>
    <property type="project" value="InterPro"/>
</dbReference>
<dbReference type="Pfam" id="PF07714">
    <property type="entry name" value="PK_Tyr_Ser-Thr"/>
    <property type="match status" value="1"/>
</dbReference>
<dbReference type="SUPFAM" id="SSF56112">
    <property type="entry name" value="Protein kinase-like (PK-like)"/>
    <property type="match status" value="2"/>
</dbReference>
<dbReference type="GO" id="GO:0004674">
    <property type="term" value="F:protein serine/threonine kinase activity"/>
    <property type="evidence" value="ECO:0007669"/>
    <property type="project" value="TreeGrafter"/>
</dbReference>
<dbReference type="OrthoDB" id="535945at2759"/>
<comment type="caution">
    <text evidence="2">The sequence shown here is derived from an EMBL/GenBank/DDBJ whole genome shotgun (WGS) entry which is preliminary data.</text>
</comment>
<evidence type="ECO:0000313" key="2">
    <source>
        <dbReference type="EMBL" id="KAF0539413.1"/>
    </source>
</evidence>
<sequence length="404" mass="46981">MMNKKTRIEEKIEERISALKIPLHNYDLFYDFKEIGKSRFGIPVYKSKWKKRNFAVVHKSLKIDTIMDDMTFRRLITENSMNILVHEGKIKIASFGLSKITNAGSSFDQCSLNLDSIAYVEPQFLKMKLQYNLTSKSDIYSLGVVLWEISSGRPPFESFLKKDQKESKELEKLLVNHIIRGNREEPIGDTPPKYIELYSRCWDKDPDNRPETRSVFETLINIYYQSVDEIEHPMHDKWKINKGWTSGNKELDNFIKESQLKANCYDNVIEWIPYDRLKEIKKIGLRPSFGEGTPAPYIKLAKQCMDGDPKKRPSAEEICKNLFNWKGSFDLDDECLNEEELEIKREFLSEAKKLNSKLSSKRIPIQRSKIINSLAITEALKNQAEGIYFSRLMGTVPISPVQIN</sequence>
<keyword evidence="2" id="KW-0808">Transferase</keyword>
<feature type="domain" description="Protein kinase" evidence="1">
    <location>
        <begin position="1"/>
        <end position="224"/>
    </location>
</feature>
<dbReference type="InterPro" id="IPR001245">
    <property type="entry name" value="Ser-Thr/Tyr_kinase_cat_dom"/>
</dbReference>
<keyword evidence="2" id="KW-0418">Kinase</keyword>
<evidence type="ECO:0000259" key="1">
    <source>
        <dbReference type="PROSITE" id="PS50011"/>
    </source>
</evidence>
<gene>
    <name evidence="2" type="ORF">F8M41_007062</name>
</gene>
<dbReference type="PANTHER" id="PTHR44329">
    <property type="entry name" value="SERINE/THREONINE-PROTEIN KINASE TNNI3K-RELATED"/>
    <property type="match status" value="1"/>
</dbReference>
<organism evidence="2 3">
    <name type="scientific">Gigaspora margarita</name>
    <dbReference type="NCBI Taxonomy" id="4874"/>
    <lineage>
        <taxon>Eukaryota</taxon>
        <taxon>Fungi</taxon>
        <taxon>Fungi incertae sedis</taxon>
        <taxon>Mucoromycota</taxon>
        <taxon>Glomeromycotina</taxon>
        <taxon>Glomeromycetes</taxon>
        <taxon>Diversisporales</taxon>
        <taxon>Gigasporaceae</taxon>
        <taxon>Gigaspora</taxon>
    </lineage>
</organism>
<dbReference type="PROSITE" id="PS50011">
    <property type="entry name" value="PROTEIN_KINASE_DOM"/>
    <property type="match status" value="1"/>
</dbReference>
<dbReference type="Proteomes" id="UP000439903">
    <property type="component" value="Unassembled WGS sequence"/>
</dbReference>
<accession>A0A8H4AWJ2</accession>
<dbReference type="InterPro" id="IPR000719">
    <property type="entry name" value="Prot_kinase_dom"/>
</dbReference>
<name>A0A8H4AWJ2_GIGMA</name>
<protein>
    <submittedName>
        <fullName evidence="2">Kinase-like protein</fullName>
    </submittedName>
</protein>
<dbReference type="AlphaFoldDB" id="A0A8H4AWJ2"/>